<dbReference type="Gene3D" id="3.30.565.10">
    <property type="entry name" value="Histidine kinase-like ATPase, C-terminal domain"/>
    <property type="match status" value="1"/>
</dbReference>
<evidence type="ECO:0000256" key="4">
    <source>
        <dbReference type="ARBA" id="ARBA00022553"/>
    </source>
</evidence>
<dbReference type="PROSITE" id="PS50839">
    <property type="entry name" value="CHASE"/>
    <property type="match status" value="1"/>
</dbReference>
<dbReference type="AlphaFoldDB" id="A0A0M2V7D8"/>
<dbReference type="SMART" id="SM00387">
    <property type="entry name" value="HATPase_c"/>
    <property type="match status" value="1"/>
</dbReference>
<evidence type="ECO:0000256" key="8">
    <source>
        <dbReference type="ARBA" id="ARBA00022989"/>
    </source>
</evidence>
<evidence type="ECO:0000256" key="5">
    <source>
        <dbReference type="ARBA" id="ARBA00022679"/>
    </source>
</evidence>
<dbReference type="InterPro" id="IPR003661">
    <property type="entry name" value="HisK_dim/P_dom"/>
</dbReference>
<dbReference type="SUPFAM" id="SSF47384">
    <property type="entry name" value="Homodimeric domain of signal transducing histidine kinase"/>
    <property type="match status" value="1"/>
</dbReference>
<reference evidence="13 14" key="1">
    <citation type="submission" date="2015-03" db="EMBL/GenBank/DDBJ databases">
        <title>Draft genome sequences of two protease-producing strains of Arsukibacterium isolated from two cold and alkaline environments.</title>
        <authorList>
            <person name="Lylloff J.E."/>
            <person name="Skov L.B."/>
            <person name="Jepsen M."/>
            <person name="Hallin P.F."/>
            <person name="Sorensen S.J."/>
            <person name="Stougaard P."/>
            <person name="Glaring M.A."/>
        </authorList>
    </citation>
    <scope>NUCLEOTIDE SEQUENCE [LARGE SCALE GENOMIC DNA]</scope>
    <source>
        <strain evidence="13 14">GCM72</strain>
    </source>
</reference>
<dbReference type="PANTHER" id="PTHR43047:SF72">
    <property type="entry name" value="OSMOSENSING HISTIDINE PROTEIN KINASE SLN1"/>
    <property type="match status" value="1"/>
</dbReference>
<dbReference type="PROSITE" id="PS50109">
    <property type="entry name" value="HIS_KIN"/>
    <property type="match status" value="1"/>
</dbReference>
<dbReference type="EC" id="2.7.13.3" evidence="3"/>
<evidence type="ECO:0000313" key="13">
    <source>
        <dbReference type="EMBL" id="KKO45068.1"/>
    </source>
</evidence>
<evidence type="ECO:0000313" key="14">
    <source>
        <dbReference type="Proteomes" id="UP000034228"/>
    </source>
</evidence>
<evidence type="ECO:0000256" key="7">
    <source>
        <dbReference type="ARBA" id="ARBA00022777"/>
    </source>
</evidence>
<evidence type="ECO:0000256" key="6">
    <source>
        <dbReference type="ARBA" id="ARBA00022692"/>
    </source>
</evidence>
<comment type="catalytic activity">
    <reaction evidence="1">
        <text>ATP + protein L-histidine = ADP + protein N-phospho-L-histidine.</text>
        <dbReference type="EC" id="2.7.13.3"/>
    </reaction>
</comment>
<dbReference type="InterPro" id="IPR003594">
    <property type="entry name" value="HATPase_dom"/>
</dbReference>
<comment type="subcellular location">
    <subcellularLocation>
        <location evidence="2">Membrane</location>
    </subcellularLocation>
</comment>
<dbReference type="Pfam" id="PF02518">
    <property type="entry name" value="HATPase_c"/>
    <property type="match status" value="1"/>
</dbReference>
<dbReference type="RefSeq" id="WP_046558151.1">
    <property type="nucleotide sequence ID" value="NZ_LAHO01000012.1"/>
</dbReference>
<name>A0A0M2V7D8_9GAMM</name>
<dbReference type="Gene3D" id="3.30.450.350">
    <property type="entry name" value="CHASE domain"/>
    <property type="match status" value="1"/>
</dbReference>
<dbReference type="InterPro" id="IPR042240">
    <property type="entry name" value="CHASE_sf"/>
</dbReference>
<dbReference type="GO" id="GO:0000155">
    <property type="term" value="F:phosphorelay sensor kinase activity"/>
    <property type="evidence" value="ECO:0007669"/>
    <property type="project" value="InterPro"/>
</dbReference>
<comment type="caution">
    <text evidence="13">The sequence shown here is derived from an EMBL/GenBank/DDBJ whole genome shotgun (WGS) entry which is preliminary data.</text>
</comment>
<dbReference type="InterPro" id="IPR006189">
    <property type="entry name" value="CHASE_dom"/>
</dbReference>
<dbReference type="EMBL" id="LAHO01000012">
    <property type="protein sequence ID" value="KKO45068.1"/>
    <property type="molecule type" value="Genomic_DNA"/>
</dbReference>
<keyword evidence="4" id="KW-0597">Phosphoprotein</keyword>
<dbReference type="PRINTS" id="PR00344">
    <property type="entry name" value="BCTRLSENSOR"/>
</dbReference>
<protein>
    <recommendedName>
        <fullName evidence="3">histidine kinase</fullName>
        <ecNumber evidence="3">2.7.13.3</ecNumber>
    </recommendedName>
</protein>
<keyword evidence="8" id="KW-1133">Transmembrane helix</keyword>
<evidence type="ECO:0000259" key="10">
    <source>
        <dbReference type="PROSITE" id="PS50109"/>
    </source>
</evidence>
<dbReference type="SUPFAM" id="SSF55874">
    <property type="entry name" value="ATPase domain of HSP90 chaperone/DNA topoisomerase II/histidine kinase"/>
    <property type="match status" value="1"/>
</dbReference>
<evidence type="ECO:0000256" key="1">
    <source>
        <dbReference type="ARBA" id="ARBA00000085"/>
    </source>
</evidence>
<keyword evidence="6" id="KW-0812">Transmembrane</keyword>
<dbReference type="InterPro" id="IPR036097">
    <property type="entry name" value="HisK_dim/P_sf"/>
</dbReference>
<feature type="domain" description="Histidine kinase" evidence="10">
    <location>
        <begin position="418"/>
        <end position="635"/>
    </location>
</feature>
<keyword evidence="5" id="KW-0808">Transferase</keyword>
<dbReference type="InterPro" id="IPR000014">
    <property type="entry name" value="PAS"/>
</dbReference>
<dbReference type="Pfam" id="PF13426">
    <property type="entry name" value="PAS_9"/>
    <property type="match status" value="1"/>
</dbReference>
<dbReference type="InterPro" id="IPR005467">
    <property type="entry name" value="His_kinase_dom"/>
</dbReference>
<organism evidence="13 14">
    <name type="scientific">Arsukibacterium ikkense</name>
    <dbReference type="NCBI Taxonomy" id="336831"/>
    <lineage>
        <taxon>Bacteria</taxon>
        <taxon>Pseudomonadati</taxon>
        <taxon>Pseudomonadota</taxon>
        <taxon>Gammaproteobacteria</taxon>
        <taxon>Chromatiales</taxon>
        <taxon>Chromatiaceae</taxon>
        <taxon>Arsukibacterium</taxon>
    </lineage>
</organism>
<dbReference type="Proteomes" id="UP000034228">
    <property type="component" value="Unassembled WGS sequence"/>
</dbReference>
<dbReference type="PROSITE" id="PS50112">
    <property type="entry name" value="PAS"/>
    <property type="match status" value="1"/>
</dbReference>
<dbReference type="SMART" id="SM01079">
    <property type="entry name" value="CHASE"/>
    <property type="match status" value="1"/>
</dbReference>
<feature type="domain" description="CHASE" evidence="12">
    <location>
        <begin position="112"/>
        <end position="246"/>
    </location>
</feature>
<proteinExistence type="predicted"/>
<sequence>MLGFFSLLRFWHWLLLVGLAGAALVATETLVQHEQQFSRSQQLRQEVASAGQLKAMLESELNIPLYLTVGLASYIKASGGSVNQAELDILLPGLVQQAKHIRNIGLAPGNRLQYLYPLAGNERALNLYYPDLPDQWPVIDETIRSGQARLTGPVRLVQGGQAFIYRLPVFVPDDSYWGILSTVVNIETIWSLLAASAAEQQVTIALRARDPGKSDYGNSFFGEPRLFFDDSLRLDLAIRGADWQMAIRTTDSSLDRSNLLRSSLNLTTFCLLTLLAWLFYSRQQLRQTASELSHSESYLRAVTDNVLDAIVVTNDEGMIEDANLSCYRMFGYSKNSLQGLHWSMLLATPHSIEAIYSATSAPEQEFEGLGLRQDSSHFNLALSRTRLVLGQQQHQLLLIRDITERKRIEKLKNDFVATVSHELRTPLTAINGALGLAIGGALGDLNRPTQKMLSMAHSSCGQLNQLINDLLDTERLASGKMRFDTVAVDLVPVLEQSVTQIAAMQHQQKLVIDYDQHKAYLVMADRGRLSQVCLNLLSNAVKFSPANSVVTIKLTEQEQLIRVSIIDQGNGVSSEFLPQLFQRFAQADQQDSRQYAGTGLGLAISKALIEQMHGQIGYQRQQQGSCFYFELPVAQPMQR</sequence>
<dbReference type="InterPro" id="IPR035965">
    <property type="entry name" value="PAS-like_dom_sf"/>
</dbReference>
<dbReference type="GO" id="GO:0005886">
    <property type="term" value="C:plasma membrane"/>
    <property type="evidence" value="ECO:0007669"/>
    <property type="project" value="UniProtKB-ARBA"/>
</dbReference>
<evidence type="ECO:0000256" key="9">
    <source>
        <dbReference type="ARBA" id="ARBA00023136"/>
    </source>
</evidence>
<dbReference type="SUPFAM" id="SSF55785">
    <property type="entry name" value="PYP-like sensor domain (PAS domain)"/>
    <property type="match status" value="1"/>
</dbReference>
<evidence type="ECO:0000259" key="12">
    <source>
        <dbReference type="PROSITE" id="PS50839"/>
    </source>
</evidence>
<dbReference type="GO" id="GO:0009927">
    <property type="term" value="F:histidine phosphotransfer kinase activity"/>
    <property type="evidence" value="ECO:0007669"/>
    <property type="project" value="TreeGrafter"/>
</dbReference>
<evidence type="ECO:0000256" key="2">
    <source>
        <dbReference type="ARBA" id="ARBA00004370"/>
    </source>
</evidence>
<dbReference type="Pfam" id="PF00512">
    <property type="entry name" value="HisKA"/>
    <property type="match status" value="1"/>
</dbReference>
<keyword evidence="14" id="KW-1185">Reference proteome</keyword>
<dbReference type="NCBIfam" id="TIGR00229">
    <property type="entry name" value="sensory_box"/>
    <property type="match status" value="1"/>
</dbReference>
<dbReference type="STRING" id="336831.WG68_12470"/>
<dbReference type="Gene3D" id="3.30.450.20">
    <property type="entry name" value="PAS domain"/>
    <property type="match status" value="1"/>
</dbReference>
<dbReference type="Pfam" id="PF03924">
    <property type="entry name" value="CHASE"/>
    <property type="match status" value="1"/>
</dbReference>
<evidence type="ECO:0000256" key="3">
    <source>
        <dbReference type="ARBA" id="ARBA00012438"/>
    </source>
</evidence>
<keyword evidence="7" id="KW-0418">Kinase</keyword>
<dbReference type="CDD" id="cd00082">
    <property type="entry name" value="HisKA"/>
    <property type="match status" value="1"/>
</dbReference>
<dbReference type="OrthoDB" id="7051794at2"/>
<dbReference type="SMART" id="SM00388">
    <property type="entry name" value="HisKA"/>
    <property type="match status" value="1"/>
</dbReference>
<dbReference type="PANTHER" id="PTHR43047">
    <property type="entry name" value="TWO-COMPONENT HISTIDINE PROTEIN KINASE"/>
    <property type="match status" value="1"/>
</dbReference>
<dbReference type="Gene3D" id="1.10.287.130">
    <property type="match status" value="1"/>
</dbReference>
<gene>
    <name evidence="13" type="ORF">WG68_12470</name>
</gene>
<accession>A0A0M2V7D8</accession>
<keyword evidence="9" id="KW-0472">Membrane</keyword>
<feature type="domain" description="PAS" evidence="11">
    <location>
        <begin position="295"/>
        <end position="339"/>
    </location>
</feature>
<dbReference type="SMART" id="SM00091">
    <property type="entry name" value="PAS"/>
    <property type="match status" value="1"/>
</dbReference>
<dbReference type="InterPro" id="IPR036890">
    <property type="entry name" value="HATPase_C_sf"/>
</dbReference>
<evidence type="ECO:0000259" key="11">
    <source>
        <dbReference type="PROSITE" id="PS50112"/>
    </source>
</evidence>
<dbReference type="PATRIC" id="fig|336831.14.peg.1724"/>
<dbReference type="FunFam" id="3.30.565.10:FF:000006">
    <property type="entry name" value="Sensor histidine kinase WalK"/>
    <property type="match status" value="1"/>
</dbReference>
<dbReference type="InterPro" id="IPR004358">
    <property type="entry name" value="Sig_transdc_His_kin-like_C"/>
</dbReference>